<dbReference type="Proteomes" id="UP000663873">
    <property type="component" value="Unassembled WGS sequence"/>
</dbReference>
<keyword evidence="2" id="KW-1185">Reference proteome</keyword>
<proteinExistence type="predicted"/>
<reference evidence="1" key="1">
    <citation type="submission" date="2021-02" db="EMBL/GenBank/DDBJ databases">
        <authorList>
            <person name="Nowell W R."/>
        </authorList>
    </citation>
    <scope>NUCLEOTIDE SEQUENCE</scope>
</reference>
<protein>
    <submittedName>
        <fullName evidence="1">Uncharacterized protein</fullName>
    </submittedName>
</protein>
<accession>A0A821ZJU4</accession>
<gene>
    <name evidence="1" type="ORF">UJA718_LOCUS49330</name>
</gene>
<evidence type="ECO:0000313" key="1">
    <source>
        <dbReference type="EMBL" id="CAF4981456.1"/>
    </source>
</evidence>
<evidence type="ECO:0000313" key="2">
    <source>
        <dbReference type="Proteomes" id="UP000663873"/>
    </source>
</evidence>
<dbReference type="AlphaFoldDB" id="A0A821ZJU4"/>
<organism evidence="1 2">
    <name type="scientific">Rotaria socialis</name>
    <dbReference type="NCBI Taxonomy" id="392032"/>
    <lineage>
        <taxon>Eukaryota</taxon>
        <taxon>Metazoa</taxon>
        <taxon>Spiralia</taxon>
        <taxon>Gnathifera</taxon>
        <taxon>Rotifera</taxon>
        <taxon>Eurotatoria</taxon>
        <taxon>Bdelloidea</taxon>
        <taxon>Philodinida</taxon>
        <taxon>Philodinidae</taxon>
        <taxon>Rotaria</taxon>
    </lineage>
</organism>
<feature type="non-terminal residue" evidence="1">
    <location>
        <position position="63"/>
    </location>
</feature>
<sequence length="63" mass="7279">KSLLRERLNEVELELRKVLDDHASTTAMYDEQLQSLITERDALVEQHALQSADKQENSPELTE</sequence>
<name>A0A821ZJU4_9BILA</name>
<feature type="non-terminal residue" evidence="1">
    <location>
        <position position="1"/>
    </location>
</feature>
<dbReference type="EMBL" id="CAJOBP010103026">
    <property type="protein sequence ID" value="CAF4981456.1"/>
    <property type="molecule type" value="Genomic_DNA"/>
</dbReference>
<comment type="caution">
    <text evidence="1">The sequence shown here is derived from an EMBL/GenBank/DDBJ whole genome shotgun (WGS) entry which is preliminary data.</text>
</comment>